<dbReference type="InterPro" id="IPR016181">
    <property type="entry name" value="Acyl_CoA_acyltransferase"/>
</dbReference>
<evidence type="ECO:0000256" key="5">
    <source>
        <dbReference type="RuleBase" id="RU000586"/>
    </source>
</evidence>
<dbReference type="InterPro" id="IPR022676">
    <property type="entry name" value="NMT_N"/>
</dbReference>
<keyword evidence="4 5" id="KW-0012">Acyltransferase</keyword>
<keyword evidence="3 5" id="KW-0808">Transferase</keyword>
<sequence>MKFEVVRMVEINFLCVHKKLRSKRVAPVYWHRSLNPKKLIEVKFSHLSRKMTMQRTLKLFRLPQAPKTPGLVALQKCDIDGAFKLLTDYLKKFALVPKFTRDDFEHFFTPKADVIYTYVVRVIF</sequence>
<comment type="function">
    <text evidence="5">Adds a myristoyl group to the N-terminal glycine residue of certain cellular proteins.</text>
</comment>
<organism evidence="9 10">
    <name type="scientific">Parascaris equorum</name>
    <name type="common">Equine roundworm</name>
    <dbReference type="NCBI Taxonomy" id="6256"/>
    <lineage>
        <taxon>Eukaryota</taxon>
        <taxon>Metazoa</taxon>
        <taxon>Ecdysozoa</taxon>
        <taxon>Nematoda</taxon>
        <taxon>Chromadorea</taxon>
        <taxon>Rhabditida</taxon>
        <taxon>Spirurina</taxon>
        <taxon>Ascaridomorpha</taxon>
        <taxon>Ascaridoidea</taxon>
        <taxon>Ascarididae</taxon>
        <taxon>Parascaris</taxon>
    </lineage>
</organism>
<evidence type="ECO:0000256" key="6">
    <source>
        <dbReference type="RuleBase" id="RU004178"/>
    </source>
</evidence>
<dbReference type="AlphaFoldDB" id="A0A914RUM6"/>
<dbReference type="PROSITE" id="PS00975">
    <property type="entry name" value="NMT_1"/>
    <property type="match status" value="1"/>
</dbReference>
<dbReference type="SUPFAM" id="SSF55729">
    <property type="entry name" value="Acyl-CoA N-acyltransferases (Nat)"/>
    <property type="match status" value="2"/>
</dbReference>
<dbReference type="Pfam" id="PF02799">
    <property type="entry name" value="NMT_C"/>
    <property type="match status" value="1"/>
</dbReference>
<comment type="catalytic activity">
    <reaction evidence="5">
        <text>N-terminal glycyl-[protein] + tetradecanoyl-CoA = N-tetradecanoylglycyl-[protein] + CoA + H(+)</text>
        <dbReference type="Rhea" id="RHEA:15521"/>
        <dbReference type="Rhea" id="RHEA-COMP:12666"/>
        <dbReference type="Rhea" id="RHEA-COMP:12667"/>
        <dbReference type="ChEBI" id="CHEBI:15378"/>
        <dbReference type="ChEBI" id="CHEBI:57287"/>
        <dbReference type="ChEBI" id="CHEBI:57385"/>
        <dbReference type="ChEBI" id="CHEBI:64723"/>
        <dbReference type="ChEBI" id="CHEBI:133050"/>
        <dbReference type="EC" id="2.3.1.97"/>
    </reaction>
</comment>
<proteinExistence type="inferred from homology"/>
<evidence type="ECO:0000313" key="10">
    <source>
        <dbReference type="WBParaSite" id="PEQ_0000854801-mRNA-1"/>
    </source>
</evidence>
<dbReference type="Gene3D" id="3.40.630.170">
    <property type="match status" value="1"/>
</dbReference>
<dbReference type="Gene3D" id="3.40.630.30">
    <property type="match status" value="1"/>
</dbReference>
<name>A0A914RUM6_PAREQ</name>
<protein>
    <recommendedName>
        <fullName evidence="2 5">Glycylpeptide N-tetradecanoyltransferase</fullName>
        <ecNumber evidence="2 5">2.3.1.97</ecNumber>
    </recommendedName>
</protein>
<dbReference type="GO" id="GO:0004379">
    <property type="term" value="F:glycylpeptide N-tetradecanoyltransferase activity"/>
    <property type="evidence" value="ECO:0007669"/>
    <property type="project" value="UniProtKB-EC"/>
</dbReference>
<dbReference type="InterPro" id="IPR022678">
    <property type="entry name" value="NMT_CS"/>
</dbReference>
<dbReference type="GO" id="GO:0005737">
    <property type="term" value="C:cytoplasm"/>
    <property type="evidence" value="ECO:0007669"/>
    <property type="project" value="TreeGrafter"/>
</dbReference>
<evidence type="ECO:0000313" key="9">
    <source>
        <dbReference type="Proteomes" id="UP000887564"/>
    </source>
</evidence>
<feature type="domain" description="Glycylpeptide N-tetradecanoyltransferase C-terminal" evidence="8">
    <location>
        <begin position="41"/>
        <end position="121"/>
    </location>
</feature>
<comment type="similarity">
    <text evidence="1 6">Belongs to the NMT family.</text>
</comment>
<feature type="domain" description="Glycylpeptide N-tetradecanoyltransferase N-terminal" evidence="7">
    <location>
        <begin position="4"/>
        <end position="28"/>
    </location>
</feature>
<dbReference type="WBParaSite" id="PEQ_0000854801-mRNA-1">
    <property type="protein sequence ID" value="PEQ_0000854801-mRNA-1"/>
    <property type="gene ID" value="PEQ_0000854801"/>
</dbReference>
<evidence type="ECO:0000256" key="4">
    <source>
        <dbReference type="ARBA" id="ARBA00023315"/>
    </source>
</evidence>
<evidence type="ECO:0000256" key="3">
    <source>
        <dbReference type="ARBA" id="ARBA00022679"/>
    </source>
</evidence>
<dbReference type="PANTHER" id="PTHR11377:SF5">
    <property type="entry name" value="GLYCYLPEPTIDE N-TETRADECANOYLTRANSFERASE"/>
    <property type="match status" value="1"/>
</dbReference>
<dbReference type="PANTHER" id="PTHR11377">
    <property type="entry name" value="N-MYRISTOYL TRANSFERASE"/>
    <property type="match status" value="1"/>
</dbReference>
<evidence type="ECO:0000256" key="2">
    <source>
        <dbReference type="ARBA" id="ARBA00012923"/>
    </source>
</evidence>
<evidence type="ECO:0000259" key="8">
    <source>
        <dbReference type="Pfam" id="PF02799"/>
    </source>
</evidence>
<dbReference type="InterPro" id="IPR022677">
    <property type="entry name" value="NMT_C"/>
</dbReference>
<keyword evidence="9" id="KW-1185">Reference proteome</keyword>
<evidence type="ECO:0000259" key="7">
    <source>
        <dbReference type="Pfam" id="PF01233"/>
    </source>
</evidence>
<dbReference type="Proteomes" id="UP000887564">
    <property type="component" value="Unplaced"/>
</dbReference>
<evidence type="ECO:0000256" key="1">
    <source>
        <dbReference type="ARBA" id="ARBA00009469"/>
    </source>
</evidence>
<dbReference type="EC" id="2.3.1.97" evidence="2 5"/>
<dbReference type="Pfam" id="PF01233">
    <property type="entry name" value="NMT"/>
    <property type="match status" value="1"/>
</dbReference>
<reference evidence="10" key="1">
    <citation type="submission" date="2022-11" db="UniProtKB">
        <authorList>
            <consortium name="WormBaseParasite"/>
        </authorList>
    </citation>
    <scope>IDENTIFICATION</scope>
</reference>
<dbReference type="InterPro" id="IPR000903">
    <property type="entry name" value="NMT"/>
</dbReference>
<accession>A0A914RUM6</accession>